<dbReference type="GO" id="GO:0016787">
    <property type="term" value="F:hydrolase activity"/>
    <property type="evidence" value="ECO:0007669"/>
    <property type="project" value="UniProtKB-KW"/>
</dbReference>
<dbReference type="RefSeq" id="WP_031382622.1">
    <property type="nucleotide sequence ID" value="NZ_BAABKI010000020.1"/>
</dbReference>
<proteinExistence type="predicted"/>
<dbReference type="Gene3D" id="3.40.50.1820">
    <property type="entry name" value="alpha/beta hydrolase"/>
    <property type="match status" value="1"/>
</dbReference>
<keyword evidence="3" id="KW-1185">Reference proteome</keyword>
<evidence type="ECO:0000313" key="2">
    <source>
        <dbReference type="EMBL" id="GAA5175713.1"/>
    </source>
</evidence>
<feature type="domain" description="Dienelactone hydrolase" evidence="1">
    <location>
        <begin position="21"/>
        <end position="233"/>
    </location>
</feature>
<organism evidence="2 3">
    <name type="scientific">Modicisalibacter zincidurans</name>
    <dbReference type="NCBI Taxonomy" id="1178777"/>
    <lineage>
        <taxon>Bacteria</taxon>
        <taxon>Pseudomonadati</taxon>
        <taxon>Pseudomonadota</taxon>
        <taxon>Gammaproteobacteria</taxon>
        <taxon>Oceanospirillales</taxon>
        <taxon>Halomonadaceae</taxon>
        <taxon>Modicisalibacter</taxon>
    </lineage>
</organism>
<dbReference type="SUPFAM" id="SSF53474">
    <property type="entry name" value="alpha/beta-Hydrolases"/>
    <property type="match status" value="1"/>
</dbReference>
<dbReference type="InterPro" id="IPR002925">
    <property type="entry name" value="Dienelactn_hydro"/>
</dbReference>
<keyword evidence="2" id="KW-0378">Hydrolase</keyword>
<evidence type="ECO:0000259" key="1">
    <source>
        <dbReference type="Pfam" id="PF01738"/>
    </source>
</evidence>
<gene>
    <name evidence="2" type="ORF">GCM10023342_19640</name>
</gene>
<dbReference type="PANTHER" id="PTHR46623">
    <property type="entry name" value="CARBOXYMETHYLENEBUTENOLIDASE-RELATED"/>
    <property type="match status" value="1"/>
</dbReference>
<comment type="caution">
    <text evidence="2">The sequence shown here is derived from an EMBL/GenBank/DDBJ whole genome shotgun (WGS) entry which is preliminary data.</text>
</comment>
<accession>A0ABP9RDJ3</accession>
<name>A0ABP9RDJ3_9GAMM</name>
<dbReference type="Pfam" id="PF01738">
    <property type="entry name" value="DLH"/>
    <property type="match status" value="1"/>
</dbReference>
<dbReference type="EMBL" id="BAABKI010000020">
    <property type="protein sequence ID" value="GAA5175713.1"/>
    <property type="molecule type" value="Genomic_DNA"/>
</dbReference>
<protein>
    <submittedName>
        <fullName evidence="2">Dienelactone hydrolase family protein</fullName>
    </submittedName>
</protein>
<dbReference type="InterPro" id="IPR029058">
    <property type="entry name" value="AB_hydrolase_fold"/>
</dbReference>
<evidence type="ECO:0000313" key="3">
    <source>
        <dbReference type="Proteomes" id="UP001500074"/>
    </source>
</evidence>
<dbReference type="PANTHER" id="PTHR46623:SF6">
    <property type="entry name" value="ALPHA_BETA-HYDROLASES SUPERFAMILY PROTEIN"/>
    <property type="match status" value="1"/>
</dbReference>
<dbReference type="Proteomes" id="UP001500074">
    <property type="component" value="Unassembled WGS sequence"/>
</dbReference>
<reference evidence="3" key="1">
    <citation type="journal article" date="2019" name="Int. J. Syst. Evol. Microbiol.">
        <title>The Global Catalogue of Microorganisms (GCM) 10K type strain sequencing project: providing services to taxonomists for standard genome sequencing and annotation.</title>
        <authorList>
            <consortium name="The Broad Institute Genomics Platform"/>
            <consortium name="The Broad Institute Genome Sequencing Center for Infectious Disease"/>
            <person name="Wu L."/>
            <person name="Ma J."/>
        </authorList>
    </citation>
    <scope>NUCLEOTIDE SEQUENCE [LARGE SCALE GENOMIC DNA]</scope>
    <source>
        <strain evidence="3">JCM 18472</strain>
    </source>
</reference>
<sequence>MSQSPVTTQWIDIASHDGLSFKGYLALPPAGKGPGIVLIQEIFGVNRHIRSVAEQYALDGYVVLAPDVFWRQEPGVELAYEGNDMDKAFRLVNEIDFTVAVKDLASTTQALRQRPECQGEVASLGYCMGGILAYLAGIESGVDKAVCFYPGGIAKHLDKSDALKVPAQFHFAGNDGHITDEHIGQVRDTFAQRDDVEIHVYDGADHGFNCWARSAYHRHAAALSHGQALTFLENA</sequence>
<dbReference type="InterPro" id="IPR051049">
    <property type="entry name" value="Dienelactone_hydrolase-like"/>
</dbReference>